<accession>A0A1J5SVP1</accession>
<dbReference type="SUPFAM" id="SSF52821">
    <property type="entry name" value="Rhodanese/Cell cycle control phosphatase"/>
    <property type="match status" value="1"/>
</dbReference>
<evidence type="ECO:0000259" key="1">
    <source>
        <dbReference type="PROSITE" id="PS50206"/>
    </source>
</evidence>
<sequence>MNLLKTLFKSLFDTGPAVRRVAPAEAAQLVAEGKAALVDVREPSEWAGGVAAPAQLLAGSDFYNGRKQWTPFLRRAGQSEVILYCLSGARSGRLARQLAREGFKVANMGGVHGWSRAGLPMRKVKSRG</sequence>
<evidence type="ECO:0000313" key="2">
    <source>
        <dbReference type="EMBL" id="OIR08136.1"/>
    </source>
</evidence>
<name>A0A1J5SVP1_9ZZZZ</name>
<dbReference type="PANTHER" id="PTHR43031:SF1">
    <property type="entry name" value="PYRIDINE NUCLEOTIDE-DISULPHIDE OXIDOREDUCTASE"/>
    <property type="match status" value="1"/>
</dbReference>
<keyword evidence="2" id="KW-0808">Transferase</keyword>
<gene>
    <name evidence="2" type="primary">glpE_9</name>
    <name evidence="2" type="ORF">GALL_96360</name>
</gene>
<protein>
    <submittedName>
        <fullName evidence="2">Thiosulfate sulfurtransferase GlpE</fullName>
        <ecNumber evidence="2">2.8.1.1</ecNumber>
    </submittedName>
</protein>
<reference evidence="2" key="1">
    <citation type="submission" date="2016-10" db="EMBL/GenBank/DDBJ databases">
        <title>Sequence of Gallionella enrichment culture.</title>
        <authorList>
            <person name="Poehlein A."/>
            <person name="Muehling M."/>
            <person name="Daniel R."/>
        </authorList>
    </citation>
    <scope>NUCLEOTIDE SEQUENCE</scope>
</reference>
<dbReference type="InterPro" id="IPR050229">
    <property type="entry name" value="GlpE_sulfurtransferase"/>
</dbReference>
<organism evidence="2">
    <name type="scientific">mine drainage metagenome</name>
    <dbReference type="NCBI Taxonomy" id="410659"/>
    <lineage>
        <taxon>unclassified sequences</taxon>
        <taxon>metagenomes</taxon>
        <taxon>ecological metagenomes</taxon>
    </lineage>
</organism>
<dbReference type="InterPro" id="IPR001763">
    <property type="entry name" value="Rhodanese-like_dom"/>
</dbReference>
<dbReference type="Gene3D" id="3.40.250.10">
    <property type="entry name" value="Rhodanese-like domain"/>
    <property type="match status" value="1"/>
</dbReference>
<dbReference type="GO" id="GO:0004792">
    <property type="term" value="F:thiosulfate-cyanide sulfurtransferase activity"/>
    <property type="evidence" value="ECO:0007669"/>
    <property type="project" value="UniProtKB-EC"/>
</dbReference>
<dbReference type="AlphaFoldDB" id="A0A1J5SVP1"/>
<dbReference type="PANTHER" id="PTHR43031">
    <property type="entry name" value="FAD-DEPENDENT OXIDOREDUCTASE"/>
    <property type="match status" value="1"/>
</dbReference>
<dbReference type="EMBL" id="MLJW01000033">
    <property type="protein sequence ID" value="OIR08136.1"/>
    <property type="molecule type" value="Genomic_DNA"/>
</dbReference>
<dbReference type="EC" id="2.8.1.1" evidence="2"/>
<proteinExistence type="predicted"/>
<dbReference type="InterPro" id="IPR036873">
    <property type="entry name" value="Rhodanese-like_dom_sf"/>
</dbReference>
<comment type="caution">
    <text evidence="2">The sequence shown here is derived from an EMBL/GenBank/DDBJ whole genome shotgun (WGS) entry which is preliminary data.</text>
</comment>
<feature type="domain" description="Rhodanese" evidence="1">
    <location>
        <begin position="31"/>
        <end position="123"/>
    </location>
</feature>
<dbReference type="CDD" id="cd00158">
    <property type="entry name" value="RHOD"/>
    <property type="match status" value="1"/>
</dbReference>
<dbReference type="PROSITE" id="PS50206">
    <property type="entry name" value="RHODANESE_3"/>
    <property type="match status" value="1"/>
</dbReference>
<dbReference type="Pfam" id="PF00581">
    <property type="entry name" value="Rhodanese"/>
    <property type="match status" value="1"/>
</dbReference>
<dbReference type="SMART" id="SM00450">
    <property type="entry name" value="RHOD"/>
    <property type="match status" value="1"/>
</dbReference>